<accession>A0A8U7MF92</accession>
<evidence type="ECO:0000256" key="7">
    <source>
        <dbReference type="SAM" id="Phobius"/>
    </source>
</evidence>
<comment type="subcellular location">
    <subcellularLocation>
        <location evidence="1">Membrane</location>
        <topology evidence="1">Multi-pass membrane protein</topology>
    </subcellularLocation>
</comment>
<feature type="transmembrane region" description="Helical" evidence="7">
    <location>
        <begin position="336"/>
        <end position="357"/>
    </location>
</feature>
<dbReference type="PANTHER" id="PTHR22779">
    <property type="entry name" value="SD17342P"/>
    <property type="match status" value="1"/>
</dbReference>
<reference evidence="8" key="2">
    <citation type="submission" date="2025-08" db="UniProtKB">
        <authorList>
            <consortium name="Ensembl"/>
        </authorList>
    </citation>
    <scope>IDENTIFICATION</scope>
</reference>
<sequence>LFNTLLANASFFGGPRHPQSSALSLSQIVIPNSGSPFGGRSPRPPAPPAAPARGRSPAPSAPAPAAPLPLPFPLLPPPPLRQRLAPGASPLPLLLPHGAARLRDGPRPPRPRPGDAGDRGDDAAGEAVAAAADGGGGGGGDDDDDDDDGLRCPALPLSVGEAPAAGSPPPPRLPGSPRPPPPPLRPRCLHRGAELPSPPPRPLAPRRRRLPPAPRSGGRRTPPGGGTMKVEAGDNSMINLSVQQVLSLWAHGTVLRSLTEMWYWVFLWALFSSLFVHGAVGVLMFVMLQRHRQGRLISVIVVSIGFLGSVTGAMITSAAVAGIYRVAGKNMAPLEALVFGVGQTVLTLIISFSRILATL</sequence>
<name>A0A8C3DGA5_CORMO</name>
<keyword evidence="4 7" id="KW-1133">Transmembrane helix</keyword>
<comment type="similarity">
    <text evidence="2">Belongs to the TMEM170 family.</text>
</comment>
<keyword evidence="9" id="KW-1185">Reference proteome</keyword>
<feature type="compositionally biased region" description="Basic and acidic residues" evidence="6">
    <location>
        <begin position="101"/>
        <end position="122"/>
    </location>
</feature>
<feature type="compositionally biased region" description="Pro residues" evidence="6">
    <location>
        <begin position="166"/>
        <end position="185"/>
    </location>
</feature>
<evidence type="ECO:0000256" key="2">
    <source>
        <dbReference type="ARBA" id="ARBA00006325"/>
    </source>
</evidence>
<organism evidence="8 9">
    <name type="scientific">Corvus moneduloides</name>
    <name type="common">New Caledonian crow</name>
    <dbReference type="NCBI Taxonomy" id="1196302"/>
    <lineage>
        <taxon>Eukaryota</taxon>
        <taxon>Metazoa</taxon>
        <taxon>Chordata</taxon>
        <taxon>Craniata</taxon>
        <taxon>Vertebrata</taxon>
        <taxon>Euteleostomi</taxon>
        <taxon>Archelosauria</taxon>
        <taxon>Archosauria</taxon>
        <taxon>Dinosauria</taxon>
        <taxon>Saurischia</taxon>
        <taxon>Theropoda</taxon>
        <taxon>Coelurosauria</taxon>
        <taxon>Aves</taxon>
        <taxon>Neognathae</taxon>
        <taxon>Neoaves</taxon>
        <taxon>Telluraves</taxon>
        <taxon>Australaves</taxon>
        <taxon>Passeriformes</taxon>
        <taxon>Corvoidea</taxon>
        <taxon>Corvidae</taxon>
        <taxon>Corvus</taxon>
    </lineage>
</organism>
<dbReference type="OMA" id="RQPNFNF"/>
<feature type="compositionally biased region" description="Pro residues" evidence="6">
    <location>
        <begin position="59"/>
        <end position="80"/>
    </location>
</feature>
<keyword evidence="3 7" id="KW-0812">Transmembrane</keyword>
<reference evidence="8" key="3">
    <citation type="submission" date="2025-09" db="UniProtKB">
        <authorList>
            <consortium name="Ensembl"/>
        </authorList>
    </citation>
    <scope>IDENTIFICATION</scope>
</reference>
<feature type="transmembrane region" description="Helical" evidence="7">
    <location>
        <begin position="261"/>
        <end position="287"/>
    </location>
</feature>
<evidence type="ECO:0000256" key="4">
    <source>
        <dbReference type="ARBA" id="ARBA00022989"/>
    </source>
</evidence>
<dbReference type="PANTHER" id="PTHR22779:SF4">
    <property type="entry name" value="TRANSMEMBRANE PROTEIN 170B"/>
    <property type="match status" value="1"/>
</dbReference>
<dbReference type="Proteomes" id="UP000694553">
    <property type="component" value="Unassembled WGS sequence"/>
</dbReference>
<protein>
    <submittedName>
        <fullName evidence="8">Transmembrane protein 170B</fullName>
    </submittedName>
</protein>
<evidence type="ECO:0000313" key="8">
    <source>
        <dbReference type="Ensembl" id="ENSCMUP00000006112.2"/>
    </source>
</evidence>
<feature type="transmembrane region" description="Helical" evidence="7">
    <location>
        <begin position="299"/>
        <end position="324"/>
    </location>
</feature>
<evidence type="ECO:0000313" key="9">
    <source>
        <dbReference type="Proteomes" id="UP000694553"/>
    </source>
</evidence>
<dbReference type="AlphaFoldDB" id="A0A8C3DGA5"/>
<dbReference type="InterPro" id="IPR019334">
    <property type="entry name" value="TMEM170A/B/YPR153W-like"/>
</dbReference>
<evidence type="ECO:0000256" key="6">
    <source>
        <dbReference type="SAM" id="MobiDB-lite"/>
    </source>
</evidence>
<feature type="region of interest" description="Disordered" evidence="6">
    <location>
        <begin position="33"/>
        <end position="232"/>
    </location>
</feature>
<feature type="compositionally biased region" description="Low complexity" evidence="6">
    <location>
        <begin position="81"/>
        <end position="99"/>
    </location>
</feature>
<proteinExistence type="inferred from homology"/>
<dbReference type="Ensembl" id="ENSCMUT00000006592.2">
    <property type="protein sequence ID" value="ENSCMUP00000006112.2"/>
    <property type="gene ID" value="ENSCMUG00000004061.2"/>
</dbReference>
<keyword evidence="5 7" id="KW-0472">Membrane</keyword>
<dbReference type="GO" id="GO:0090090">
    <property type="term" value="P:negative regulation of canonical Wnt signaling pathway"/>
    <property type="evidence" value="ECO:0007669"/>
    <property type="project" value="TreeGrafter"/>
</dbReference>
<dbReference type="Pfam" id="PF10190">
    <property type="entry name" value="Tmemb_170"/>
    <property type="match status" value="1"/>
</dbReference>
<accession>A0A8C3DGA5</accession>
<dbReference type="GO" id="GO:0005886">
    <property type="term" value="C:plasma membrane"/>
    <property type="evidence" value="ECO:0007669"/>
    <property type="project" value="TreeGrafter"/>
</dbReference>
<reference evidence="9" key="1">
    <citation type="submission" date="2019-10" db="EMBL/GenBank/DDBJ databases">
        <title>Corvus moneduloides (New Caledonian crow) genome, bCorMon1, primary haplotype.</title>
        <authorList>
            <person name="Rutz C."/>
            <person name="Fungtammasan C."/>
            <person name="Mountcastle J."/>
            <person name="Formenti G."/>
            <person name="Chow W."/>
            <person name="Howe K."/>
            <person name="Steele M.P."/>
            <person name="Fernandes J."/>
            <person name="Gilbert M.T.P."/>
            <person name="Fedrigo O."/>
            <person name="Jarvis E.D."/>
            <person name="Gemmell N."/>
        </authorList>
    </citation>
    <scope>NUCLEOTIDE SEQUENCE [LARGE SCALE GENOMIC DNA]</scope>
</reference>
<evidence type="ECO:0000256" key="3">
    <source>
        <dbReference type="ARBA" id="ARBA00022692"/>
    </source>
</evidence>
<evidence type="ECO:0000256" key="1">
    <source>
        <dbReference type="ARBA" id="ARBA00004141"/>
    </source>
</evidence>
<evidence type="ECO:0000256" key="5">
    <source>
        <dbReference type="ARBA" id="ARBA00023136"/>
    </source>
</evidence>
<gene>
    <name evidence="8" type="primary">TMEM170B</name>
</gene>